<reference evidence="3" key="1">
    <citation type="submission" date="2021-01" db="EMBL/GenBank/DDBJ databases">
        <authorList>
            <person name="Corre E."/>
            <person name="Pelletier E."/>
            <person name="Niang G."/>
            <person name="Scheremetjew M."/>
            <person name="Finn R."/>
            <person name="Kale V."/>
            <person name="Holt S."/>
            <person name="Cochrane G."/>
            <person name="Meng A."/>
            <person name="Brown T."/>
            <person name="Cohen L."/>
        </authorList>
    </citation>
    <scope>NUCLEOTIDE SEQUENCE</scope>
    <source>
        <strain evidence="3">CCMP1381</strain>
    </source>
</reference>
<name>A0A7S2G3Q5_9STRA</name>
<feature type="coiled-coil region" evidence="1">
    <location>
        <begin position="147"/>
        <end position="245"/>
    </location>
</feature>
<proteinExistence type="predicted"/>
<evidence type="ECO:0000259" key="2">
    <source>
        <dbReference type="PROSITE" id="PS50004"/>
    </source>
</evidence>
<evidence type="ECO:0000256" key="1">
    <source>
        <dbReference type="SAM" id="Coils"/>
    </source>
</evidence>
<dbReference type="InterPro" id="IPR000008">
    <property type="entry name" value="C2_dom"/>
</dbReference>
<evidence type="ECO:0000313" key="3">
    <source>
        <dbReference type="EMBL" id="CAD9431097.1"/>
    </source>
</evidence>
<dbReference type="EMBL" id="HBGS01031372">
    <property type="protein sequence ID" value="CAD9431097.1"/>
    <property type="molecule type" value="Transcribed_RNA"/>
</dbReference>
<accession>A0A7S2G3Q5</accession>
<dbReference type="SUPFAM" id="SSF49562">
    <property type="entry name" value="C2 domain (Calcium/lipid-binding domain, CaLB)"/>
    <property type="match status" value="1"/>
</dbReference>
<organism evidence="3">
    <name type="scientific">Octactis speculum</name>
    <dbReference type="NCBI Taxonomy" id="3111310"/>
    <lineage>
        <taxon>Eukaryota</taxon>
        <taxon>Sar</taxon>
        <taxon>Stramenopiles</taxon>
        <taxon>Ochrophyta</taxon>
        <taxon>Dictyochophyceae</taxon>
        <taxon>Dictyochales</taxon>
        <taxon>Dictyochaceae</taxon>
        <taxon>Octactis</taxon>
    </lineage>
</organism>
<dbReference type="AlphaFoldDB" id="A0A7S2G3Q5"/>
<feature type="domain" description="C2" evidence="2">
    <location>
        <begin position="7"/>
        <end position="124"/>
    </location>
</feature>
<dbReference type="Pfam" id="PF00168">
    <property type="entry name" value="C2"/>
    <property type="match status" value="1"/>
</dbReference>
<keyword evidence="1" id="KW-0175">Coiled coil</keyword>
<dbReference type="InterPro" id="IPR035892">
    <property type="entry name" value="C2_domain_sf"/>
</dbReference>
<protein>
    <recommendedName>
        <fullName evidence="2">C2 domain-containing protein</fullName>
    </recommendedName>
</protein>
<gene>
    <name evidence="3" type="ORF">DSPE1174_LOCUS16043</name>
</gene>
<dbReference type="Gene3D" id="2.60.40.150">
    <property type="entry name" value="C2 domain"/>
    <property type="match status" value="1"/>
</dbReference>
<sequence>MAALETTLGESDFTEKGCTHVLIIEIDRIRKLKDLSSSFDKIDPYIKIIVGGFEFDTSVHEDCHHADIKERTSIPINEETLSGGVFQLQVWDSNNMKGDAKKAHAEVSLPEAMNPIMQDVDCEPSGTVTLKMLLCPIIEILKMPGKIREMESIILDAEEKIQAMEEADELEEADKALLEEKIAAMEEADEAEEGEQEALKAELQAAQEAIADVQRQADEASEQFKAEQEAREAETQAKISALEAEASDTDDIDILKASYSKLLAEFNNSTQVLEQARKKIQKLESFKEKHDYKKQANKKMKDMKNRFGL</sequence>
<dbReference type="PROSITE" id="PS50004">
    <property type="entry name" value="C2"/>
    <property type="match status" value="1"/>
</dbReference>